<evidence type="ECO:0000313" key="2">
    <source>
        <dbReference type="Proteomes" id="UP001153076"/>
    </source>
</evidence>
<comment type="caution">
    <text evidence="1">The sequence shown here is derived from an EMBL/GenBank/DDBJ whole genome shotgun (WGS) entry which is preliminary data.</text>
</comment>
<dbReference type="Proteomes" id="UP001153076">
    <property type="component" value="Unassembled WGS sequence"/>
</dbReference>
<proteinExistence type="predicted"/>
<sequence>MYNEASEYECTSWQEVIKFEEGGVGKEKIVLRTPEEEESWDSSSINDYVPDNVLGDSDGNVSLAEEGDVNLHSGEEMESTFMTSLQMTGTRVEFDGKVVSGDFGRMVRERMAEIVATKRGKWKCQKEGKMRRIASGCGCSYLNGWSSADYCFQGHRMEVPYLCLSKFTNSYLLLPLQQPSIQRNRGLEIATQLSLKTHHTTDTSSPGNWIIIINHILGDGTIINRIKSYYKLDNSSLYC</sequence>
<keyword evidence="2" id="KW-1185">Reference proteome</keyword>
<accession>A0A9Q1GKV4</accession>
<name>A0A9Q1GKV4_9CARY</name>
<gene>
    <name evidence="1" type="ORF">Cgig2_022620</name>
</gene>
<protein>
    <submittedName>
        <fullName evidence="1">Uncharacterized protein</fullName>
    </submittedName>
</protein>
<reference evidence="1" key="1">
    <citation type="submission" date="2022-04" db="EMBL/GenBank/DDBJ databases">
        <title>Carnegiea gigantea Genome sequencing and assembly v2.</title>
        <authorList>
            <person name="Copetti D."/>
            <person name="Sanderson M.J."/>
            <person name="Burquez A."/>
            <person name="Wojciechowski M.F."/>
        </authorList>
    </citation>
    <scope>NUCLEOTIDE SEQUENCE</scope>
    <source>
        <strain evidence="1">SGP5-SGP5p</strain>
        <tissue evidence="1">Aerial part</tissue>
    </source>
</reference>
<evidence type="ECO:0000313" key="1">
    <source>
        <dbReference type="EMBL" id="KAJ8421059.1"/>
    </source>
</evidence>
<dbReference type="EMBL" id="JAKOGI010002947">
    <property type="protein sequence ID" value="KAJ8421059.1"/>
    <property type="molecule type" value="Genomic_DNA"/>
</dbReference>
<dbReference type="AlphaFoldDB" id="A0A9Q1GKV4"/>
<organism evidence="1 2">
    <name type="scientific">Carnegiea gigantea</name>
    <dbReference type="NCBI Taxonomy" id="171969"/>
    <lineage>
        <taxon>Eukaryota</taxon>
        <taxon>Viridiplantae</taxon>
        <taxon>Streptophyta</taxon>
        <taxon>Embryophyta</taxon>
        <taxon>Tracheophyta</taxon>
        <taxon>Spermatophyta</taxon>
        <taxon>Magnoliopsida</taxon>
        <taxon>eudicotyledons</taxon>
        <taxon>Gunneridae</taxon>
        <taxon>Pentapetalae</taxon>
        <taxon>Caryophyllales</taxon>
        <taxon>Cactineae</taxon>
        <taxon>Cactaceae</taxon>
        <taxon>Cactoideae</taxon>
        <taxon>Echinocereeae</taxon>
        <taxon>Carnegiea</taxon>
    </lineage>
</organism>